<accession>A0AAE0EX28</accession>
<evidence type="ECO:0000313" key="1">
    <source>
        <dbReference type="EMBL" id="KAK3243698.1"/>
    </source>
</evidence>
<protein>
    <submittedName>
        <fullName evidence="1">Uncharacterized protein</fullName>
    </submittedName>
</protein>
<dbReference type="Proteomes" id="UP001190700">
    <property type="component" value="Unassembled WGS sequence"/>
</dbReference>
<organism evidence="1 2">
    <name type="scientific">Cymbomonas tetramitiformis</name>
    <dbReference type="NCBI Taxonomy" id="36881"/>
    <lineage>
        <taxon>Eukaryota</taxon>
        <taxon>Viridiplantae</taxon>
        <taxon>Chlorophyta</taxon>
        <taxon>Pyramimonadophyceae</taxon>
        <taxon>Pyramimonadales</taxon>
        <taxon>Pyramimonadaceae</taxon>
        <taxon>Cymbomonas</taxon>
    </lineage>
</organism>
<sequence length="186" mass="20507">MVDEDVCSEDLSDAVSSWDELNQMHALAYAVNNSNGDQEYADILTAASLITPQVLLELLDIPDISLLYSTFNNLGLYNCSTIIDVHLRLLKDCMIQDDYELVNVTYKKIATMGVQDATCQAVAEVAAEALLNVREEHEVIVSMLEESVMDVSGATIEATKDFYTSKALLKAVDTVLELLPLPEVEE</sequence>
<reference evidence="1 2" key="1">
    <citation type="journal article" date="2015" name="Genome Biol. Evol.">
        <title>Comparative Genomics of a Bacterivorous Green Alga Reveals Evolutionary Causalities and Consequences of Phago-Mixotrophic Mode of Nutrition.</title>
        <authorList>
            <person name="Burns J.A."/>
            <person name="Paasch A."/>
            <person name="Narechania A."/>
            <person name="Kim E."/>
        </authorList>
    </citation>
    <scope>NUCLEOTIDE SEQUENCE [LARGE SCALE GENOMIC DNA]</scope>
    <source>
        <strain evidence="1 2">PLY_AMNH</strain>
    </source>
</reference>
<gene>
    <name evidence="1" type="ORF">CYMTET_46656</name>
</gene>
<keyword evidence="2" id="KW-1185">Reference proteome</keyword>
<name>A0AAE0EX28_9CHLO</name>
<comment type="caution">
    <text evidence="1">The sequence shown here is derived from an EMBL/GenBank/DDBJ whole genome shotgun (WGS) entry which is preliminary data.</text>
</comment>
<evidence type="ECO:0000313" key="2">
    <source>
        <dbReference type="Proteomes" id="UP001190700"/>
    </source>
</evidence>
<dbReference type="EMBL" id="LGRX02032700">
    <property type="protein sequence ID" value="KAK3243698.1"/>
    <property type="molecule type" value="Genomic_DNA"/>
</dbReference>
<proteinExistence type="predicted"/>
<dbReference type="AlphaFoldDB" id="A0AAE0EX28"/>